<name>A0A087TBD9_STEMI</name>
<organism evidence="1 2">
    <name type="scientific">Stegodyphus mimosarum</name>
    <name type="common">African social velvet spider</name>
    <dbReference type="NCBI Taxonomy" id="407821"/>
    <lineage>
        <taxon>Eukaryota</taxon>
        <taxon>Metazoa</taxon>
        <taxon>Ecdysozoa</taxon>
        <taxon>Arthropoda</taxon>
        <taxon>Chelicerata</taxon>
        <taxon>Arachnida</taxon>
        <taxon>Araneae</taxon>
        <taxon>Araneomorphae</taxon>
        <taxon>Entelegynae</taxon>
        <taxon>Eresoidea</taxon>
        <taxon>Eresidae</taxon>
        <taxon>Stegodyphus</taxon>
    </lineage>
</organism>
<dbReference type="EMBL" id="KK114437">
    <property type="protein sequence ID" value="KFM62428.1"/>
    <property type="molecule type" value="Genomic_DNA"/>
</dbReference>
<proteinExistence type="predicted"/>
<dbReference type="Proteomes" id="UP000054359">
    <property type="component" value="Unassembled WGS sequence"/>
</dbReference>
<evidence type="ECO:0000313" key="2">
    <source>
        <dbReference type="Proteomes" id="UP000054359"/>
    </source>
</evidence>
<evidence type="ECO:0000313" key="1">
    <source>
        <dbReference type="EMBL" id="KFM62428.1"/>
    </source>
</evidence>
<dbReference type="AlphaFoldDB" id="A0A087TBD9"/>
<sequence>MCPIPIRNESWIRAGLPFYNTSFAVSSCPAIRTNTIPILVTTATIFASTRITAVSRN</sequence>
<feature type="non-terminal residue" evidence="1">
    <location>
        <position position="57"/>
    </location>
</feature>
<reference evidence="1 2" key="1">
    <citation type="submission" date="2013-11" db="EMBL/GenBank/DDBJ databases">
        <title>Genome sequencing of Stegodyphus mimosarum.</title>
        <authorList>
            <person name="Bechsgaard J."/>
        </authorList>
    </citation>
    <scope>NUCLEOTIDE SEQUENCE [LARGE SCALE GENOMIC DNA]</scope>
</reference>
<accession>A0A087TBD9</accession>
<protein>
    <submittedName>
        <fullName evidence="1">Uncharacterized protein</fullName>
    </submittedName>
</protein>
<gene>
    <name evidence="1" type="ORF">X975_06133</name>
</gene>
<dbReference type="PROSITE" id="PS51257">
    <property type="entry name" value="PROKAR_LIPOPROTEIN"/>
    <property type="match status" value="1"/>
</dbReference>
<keyword evidence="2" id="KW-1185">Reference proteome</keyword>